<evidence type="ECO:0000256" key="2">
    <source>
        <dbReference type="SAM" id="Phobius"/>
    </source>
</evidence>
<sequence length="241" mass="26521">MPVPVRQEPPVGPQHDPGRRGLARNRGRGGRGRGLLWGVGGVLLASAIWTVSVLAVPGIVAGHRTRPTGVAGYRVVDDLCATARLSRFGQLYPSQSGTPYHYTTRHGALDDMYCSQYRKKAGSDSEHYSLYLETQLHKAVDPAGEFEAQREGLRQRRYQISAVPDLGDDAYVGYLDDPSTSDRTWHYLTQVLYVRQGGMTFYAGWSGSYQEGKSAPPDREEVRVALLADGREVLRTLGGTL</sequence>
<proteinExistence type="predicted"/>
<evidence type="ECO:0000256" key="1">
    <source>
        <dbReference type="SAM" id="MobiDB-lite"/>
    </source>
</evidence>
<name>A0AAU8JUL2_9ACTN</name>
<keyword evidence="2" id="KW-1133">Transmembrane helix</keyword>
<organism evidence="3">
    <name type="scientific">Kitasatospora camelliae</name>
    <dbReference type="NCBI Taxonomy" id="3156397"/>
    <lineage>
        <taxon>Bacteria</taxon>
        <taxon>Bacillati</taxon>
        <taxon>Actinomycetota</taxon>
        <taxon>Actinomycetes</taxon>
        <taxon>Kitasatosporales</taxon>
        <taxon>Streptomycetaceae</taxon>
        <taxon>Kitasatospora</taxon>
    </lineage>
</organism>
<keyword evidence="2" id="KW-0812">Transmembrane</keyword>
<feature type="transmembrane region" description="Helical" evidence="2">
    <location>
        <begin position="34"/>
        <end position="60"/>
    </location>
</feature>
<feature type="region of interest" description="Disordered" evidence="1">
    <location>
        <begin position="1"/>
        <end position="27"/>
    </location>
</feature>
<protein>
    <submittedName>
        <fullName evidence="3">Uncharacterized protein</fullName>
    </submittedName>
</protein>
<dbReference type="RefSeq" id="WP_354640318.1">
    <property type="nucleotide sequence ID" value="NZ_CP159872.1"/>
</dbReference>
<keyword evidence="2" id="KW-0472">Membrane</keyword>
<dbReference type="EMBL" id="CP159872">
    <property type="protein sequence ID" value="XCM79564.1"/>
    <property type="molecule type" value="Genomic_DNA"/>
</dbReference>
<accession>A0AAU8JUL2</accession>
<dbReference type="KEGG" id="kcm:ABWK59_11790"/>
<reference evidence="3" key="1">
    <citation type="submission" date="2024-06" db="EMBL/GenBank/DDBJ databases">
        <title>The genome sequences of Kitasatospora sp. strain HUAS MG31.</title>
        <authorList>
            <person name="Mo P."/>
        </authorList>
    </citation>
    <scope>NUCLEOTIDE SEQUENCE</scope>
    <source>
        <strain evidence="3">HUAS MG31</strain>
    </source>
</reference>
<evidence type="ECO:0000313" key="3">
    <source>
        <dbReference type="EMBL" id="XCM79564.1"/>
    </source>
</evidence>
<dbReference type="AlphaFoldDB" id="A0AAU8JUL2"/>
<gene>
    <name evidence="3" type="ORF">ABWK59_11790</name>
</gene>